<keyword evidence="1" id="KW-0732">Signal</keyword>
<dbReference type="Proteomes" id="UP000054217">
    <property type="component" value="Unassembled WGS sequence"/>
</dbReference>
<protein>
    <recommendedName>
        <fullName evidence="4">Secreted protein</fullName>
    </recommendedName>
</protein>
<sequence>MHRTIVFSSLSLSLSLSLYFTHAWHAAMAQVSYSNNVCSPRRFTCVPQLLANEVISPLVF</sequence>
<dbReference type="EMBL" id="KN831998">
    <property type="protein sequence ID" value="KIO00210.1"/>
    <property type="molecule type" value="Genomic_DNA"/>
</dbReference>
<organism evidence="2 3">
    <name type="scientific">Pisolithus tinctorius Marx 270</name>
    <dbReference type="NCBI Taxonomy" id="870435"/>
    <lineage>
        <taxon>Eukaryota</taxon>
        <taxon>Fungi</taxon>
        <taxon>Dikarya</taxon>
        <taxon>Basidiomycota</taxon>
        <taxon>Agaricomycotina</taxon>
        <taxon>Agaricomycetes</taxon>
        <taxon>Agaricomycetidae</taxon>
        <taxon>Boletales</taxon>
        <taxon>Sclerodermatineae</taxon>
        <taxon>Pisolithaceae</taxon>
        <taxon>Pisolithus</taxon>
    </lineage>
</organism>
<proteinExistence type="predicted"/>
<keyword evidence="3" id="KW-1185">Reference proteome</keyword>
<evidence type="ECO:0000313" key="3">
    <source>
        <dbReference type="Proteomes" id="UP000054217"/>
    </source>
</evidence>
<dbReference type="HOGENOM" id="CLU_2942779_0_0_1"/>
<name>A0A0C3NGN1_PISTI</name>
<evidence type="ECO:0000256" key="1">
    <source>
        <dbReference type="SAM" id="SignalP"/>
    </source>
</evidence>
<dbReference type="AlphaFoldDB" id="A0A0C3NGN1"/>
<evidence type="ECO:0000313" key="2">
    <source>
        <dbReference type="EMBL" id="KIO00210.1"/>
    </source>
</evidence>
<gene>
    <name evidence="2" type="ORF">M404DRAFT_1004127</name>
</gene>
<feature type="chain" id="PRO_5002180209" description="Secreted protein" evidence="1">
    <location>
        <begin position="30"/>
        <end position="60"/>
    </location>
</feature>
<feature type="signal peptide" evidence="1">
    <location>
        <begin position="1"/>
        <end position="29"/>
    </location>
</feature>
<accession>A0A0C3NGN1</accession>
<dbReference type="InParanoid" id="A0A0C3NGN1"/>
<reference evidence="2 3" key="1">
    <citation type="submission" date="2014-04" db="EMBL/GenBank/DDBJ databases">
        <authorList>
            <consortium name="DOE Joint Genome Institute"/>
            <person name="Kuo A."/>
            <person name="Kohler A."/>
            <person name="Costa M.D."/>
            <person name="Nagy L.G."/>
            <person name="Floudas D."/>
            <person name="Copeland A."/>
            <person name="Barry K.W."/>
            <person name="Cichocki N."/>
            <person name="Veneault-Fourrey C."/>
            <person name="LaButti K."/>
            <person name="Lindquist E.A."/>
            <person name="Lipzen A."/>
            <person name="Lundell T."/>
            <person name="Morin E."/>
            <person name="Murat C."/>
            <person name="Sun H."/>
            <person name="Tunlid A."/>
            <person name="Henrissat B."/>
            <person name="Grigoriev I.V."/>
            <person name="Hibbett D.S."/>
            <person name="Martin F."/>
            <person name="Nordberg H.P."/>
            <person name="Cantor M.N."/>
            <person name="Hua S.X."/>
        </authorList>
    </citation>
    <scope>NUCLEOTIDE SEQUENCE [LARGE SCALE GENOMIC DNA]</scope>
    <source>
        <strain evidence="2 3">Marx 270</strain>
    </source>
</reference>
<evidence type="ECO:0008006" key="4">
    <source>
        <dbReference type="Google" id="ProtNLM"/>
    </source>
</evidence>
<reference evidence="3" key="2">
    <citation type="submission" date="2015-01" db="EMBL/GenBank/DDBJ databases">
        <title>Evolutionary Origins and Diversification of the Mycorrhizal Mutualists.</title>
        <authorList>
            <consortium name="DOE Joint Genome Institute"/>
            <consortium name="Mycorrhizal Genomics Consortium"/>
            <person name="Kohler A."/>
            <person name="Kuo A."/>
            <person name="Nagy L.G."/>
            <person name="Floudas D."/>
            <person name="Copeland A."/>
            <person name="Barry K.W."/>
            <person name="Cichocki N."/>
            <person name="Veneault-Fourrey C."/>
            <person name="LaButti K."/>
            <person name="Lindquist E.A."/>
            <person name="Lipzen A."/>
            <person name="Lundell T."/>
            <person name="Morin E."/>
            <person name="Murat C."/>
            <person name="Riley R."/>
            <person name="Ohm R."/>
            <person name="Sun H."/>
            <person name="Tunlid A."/>
            <person name="Henrissat B."/>
            <person name="Grigoriev I.V."/>
            <person name="Hibbett D.S."/>
            <person name="Martin F."/>
        </authorList>
    </citation>
    <scope>NUCLEOTIDE SEQUENCE [LARGE SCALE GENOMIC DNA]</scope>
    <source>
        <strain evidence="3">Marx 270</strain>
    </source>
</reference>